<dbReference type="AlphaFoldDB" id="A0A2P7BJN6"/>
<feature type="non-terminal residue" evidence="1">
    <location>
        <position position="1"/>
    </location>
</feature>
<keyword evidence="2" id="KW-1185">Reference proteome</keyword>
<evidence type="ECO:0000313" key="1">
    <source>
        <dbReference type="EMBL" id="PSH66676.1"/>
    </source>
</evidence>
<sequence>IIWKFLSPDIAADIEIHTEAYCSSINTGPSKRPPDGATLALTHQTEVERIFRRASAIKDRDA</sequence>
<protein>
    <submittedName>
        <fullName evidence="1">Uncharacterized protein</fullName>
    </submittedName>
</protein>
<dbReference type="EMBL" id="PGGO01000014">
    <property type="protein sequence ID" value="PSH66676.1"/>
    <property type="molecule type" value="Genomic_DNA"/>
</dbReference>
<evidence type="ECO:0000313" key="2">
    <source>
        <dbReference type="Proteomes" id="UP000241444"/>
    </source>
</evidence>
<proteinExistence type="predicted"/>
<dbReference type="Proteomes" id="UP000241444">
    <property type="component" value="Unassembled WGS sequence"/>
</dbReference>
<name>A0A2P7BJN6_9HYPH</name>
<reference evidence="2" key="1">
    <citation type="submission" date="2017-11" db="EMBL/GenBank/DDBJ databases">
        <authorList>
            <person name="Kuznetsova I."/>
            <person name="Sazanova A."/>
            <person name="Chirak E."/>
            <person name="Safronova V."/>
            <person name="Willems A."/>
        </authorList>
    </citation>
    <scope>NUCLEOTIDE SEQUENCE [LARGE SCALE GENOMIC DNA]</scope>
    <source>
        <strain evidence="2">STM 196</strain>
    </source>
</reference>
<dbReference type="RefSeq" id="WP_210204790.1">
    <property type="nucleotide sequence ID" value="NZ_PGGO01000014.1"/>
</dbReference>
<gene>
    <name evidence="1" type="ORF">CU102_17830</name>
</gene>
<organism evidence="1 2">
    <name type="scientific">Phyllobacterium brassicacearum</name>
    <dbReference type="NCBI Taxonomy" id="314235"/>
    <lineage>
        <taxon>Bacteria</taxon>
        <taxon>Pseudomonadati</taxon>
        <taxon>Pseudomonadota</taxon>
        <taxon>Alphaproteobacteria</taxon>
        <taxon>Hyphomicrobiales</taxon>
        <taxon>Phyllobacteriaceae</taxon>
        <taxon>Phyllobacterium</taxon>
    </lineage>
</organism>
<accession>A0A2P7BJN6</accession>
<comment type="caution">
    <text evidence="1">The sequence shown here is derived from an EMBL/GenBank/DDBJ whole genome shotgun (WGS) entry which is preliminary data.</text>
</comment>